<evidence type="ECO:0000256" key="6">
    <source>
        <dbReference type="ARBA" id="ARBA00023065"/>
    </source>
</evidence>
<keyword evidence="4" id="KW-0813">Transport</keyword>
<keyword evidence="7" id="KW-0472">Membrane</keyword>
<dbReference type="InterPro" id="IPR000131">
    <property type="entry name" value="ATP_synth_F1_gsu"/>
</dbReference>
<comment type="subcellular location">
    <subcellularLocation>
        <location evidence="2">Membrane</location>
        <topology evidence="2">Peripheral membrane protein</topology>
    </subcellularLocation>
</comment>
<keyword evidence="5" id="KW-0375">Hydrogen ion transport</keyword>
<dbReference type="PANTHER" id="PTHR11693">
    <property type="entry name" value="ATP SYNTHASE GAMMA CHAIN"/>
    <property type="match status" value="1"/>
</dbReference>
<evidence type="ECO:0000256" key="5">
    <source>
        <dbReference type="ARBA" id="ARBA00022781"/>
    </source>
</evidence>
<evidence type="ECO:0000256" key="2">
    <source>
        <dbReference type="ARBA" id="ARBA00004170"/>
    </source>
</evidence>
<evidence type="ECO:0000256" key="3">
    <source>
        <dbReference type="ARBA" id="ARBA00007681"/>
    </source>
</evidence>
<evidence type="ECO:0000256" key="9">
    <source>
        <dbReference type="ARBA" id="ARBA00023310"/>
    </source>
</evidence>
<dbReference type="GO" id="GO:0045259">
    <property type="term" value="C:proton-transporting ATP synthase complex"/>
    <property type="evidence" value="ECO:0007669"/>
    <property type="project" value="UniProtKB-KW"/>
</dbReference>
<protein>
    <submittedName>
        <fullName evidence="10">ATP synthase gamma subunit</fullName>
    </submittedName>
</protein>
<evidence type="ECO:0000313" key="10">
    <source>
        <dbReference type="EMBL" id="AAK55866.1"/>
    </source>
</evidence>
<accession>Q93UC8</accession>
<dbReference type="EMBL" id="AF267203">
    <property type="protein sequence ID" value="AAK55866.1"/>
    <property type="molecule type" value="Genomic_DNA"/>
</dbReference>
<evidence type="ECO:0000256" key="8">
    <source>
        <dbReference type="ARBA" id="ARBA00023196"/>
    </source>
</evidence>
<dbReference type="AlphaFoldDB" id="Q93UC8"/>
<reference evidence="10" key="1">
    <citation type="journal article" date="2001" name="Curr. Microbiol.">
        <title>Phylogenetic analysis of vertically transmitted psyllid endosymbionts (Candidatus Carsonella ruddii) based on atpAGD and rpoC: comparisons with 16S-23S rDNA-derived phylogeny.</title>
        <authorList>
            <person name="Thao M.L."/>
            <person name="Clark M.A."/>
            <person name="Burckhardt D.H."/>
            <person name="Moran N.A."/>
            <person name="Baumann P."/>
        </authorList>
    </citation>
    <scope>NUCLEOTIDE SEQUENCE</scope>
</reference>
<dbReference type="GO" id="GO:0046933">
    <property type="term" value="F:proton-transporting ATP synthase activity, rotational mechanism"/>
    <property type="evidence" value="ECO:0007669"/>
    <property type="project" value="InterPro"/>
</dbReference>
<proteinExistence type="inferred from homology"/>
<dbReference type="PRINTS" id="PR00126">
    <property type="entry name" value="ATPASEGAMMA"/>
</dbReference>
<organism evidence="10">
    <name type="scientific">Carsonella ruddii</name>
    <dbReference type="NCBI Taxonomy" id="114186"/>
    <lineage>
        <taxon>Bacteria</taxon>
        <taxon>Pseudomonadati</taxon>
        <taxon>Pseudomonadota</taxon>
        <taxon>Gammaproteobacteria</taxon>
        <taxon>Oceanospirillales</taxon>
        <taxon>Halomonadaceae</taxon>
        <taxon>Zymobacter group</taxon>
        <taxon>Candidatus Carsonella</taxon>
    </lineage>
</organism>
<evidence type="ECO:0000256" key="1">
    <source>
        <dbReference type="ARBA" id="ARBA00003456"/>
    </source>
</evidence>
<name>Q93UC8_CARRU</name>
<dbReference type="Gene3D" id="3.40.1380.10">
    <property type="match status" value="1"/>
</dbReference>
<comment type="function">
    <text evidence="1">Produces ATP from ADP in the presence of a proton gradient across the membrane. The gamma chain is believed to be important in regulating ATPase activity and the flow of protons through the CF(0) complex.</text>
</comment>
<dbReference type="Gene3D" id="1.10.287.80">
    <property type="entry name" value="ATP synthase, gamma subunit, helix hairpin domain"/>
    <property type="match status" value="1"/>
</dbReference>
<keyword evidence="6" id="KW-0406">Ion transport</keyword>
<sequence length="250" mass="30060">MIIKEIKTKIKVVTNINKLTNTLSMISMSKMNKYYKFLFILNQLFKESRFIYFLIYKKRSNLNCLVIITSNKGLCGNINNEILKKSINFIKNNLIDIFLIGKKSIEFFIKKNIFVKDKIIFKENEKIFNIFFNDNIIKRFINYKNIFFINSKFDNKIKICKTNLLITEKKSFYEKFNFDNYNFFKKFFNYSLKNFFIENFFCELKSRMITMKSASDNSKKILKNMKISKNKVRQFKVTQEMLEIINGSSL</sequence>
<dbReference type="SUPFAM" id="SSF52943">
    <property type="entry name" value="ATP synthase (F1-ATPase), gamma subunit"/>
    <property type="match status" value="1"/>
</dbReference>
<dbReference type="PANTHER" id="PTHR11693:SF22">
    <property type="entry name" value="ATP SYNTHASE SUBUNIT GAMMA, MITOCHONDRIAL"/>
    <property type="match status" value="1"/>
</dbReference>
<comment type="similarity">
    <text evidence="3">Belongs to the ATPase gamma chain family.</text>
</comment>
<gene>
    <name evidence="10" type="primary">atpG</name>
</gene>
<keyword evidence="8" id="KW-0139">CF(1)</keyword>
<evidence type="ECO:0000256" key="4">
    <source>
        <dbReference type="ARBA" id="ARBA00022448"/>
    </source>
</evidence>
<dbReference type="InterPro" id="IPR035968">
    <property type="entry name" value="ATP_synth_F1_ATPase_gsu"/>
</dbReference>
<evidence type="ECO:0000256" key="7">
    <source>
        <dbReference type="ARBA" id="ARBA00023136"/>
    </source>
</evidence>
<dbReference type="Pfam" id="PF00231">
    <property type="entry name" value="ATP-synt"/>
    <property type="match status" value="1"/>
</dbReference>
<keyword evidence="9" id="KW-0066">ATP synthesis</keyword>